<name>A0A5C5XKC1_9PLAN</name>
<evidence type="ECO:0000313" key="1">
    <source>
        <dbReference type="EMBL" id="TWT62871.1"/>
    </source>
</evidence>
<dbReference type="AlphaFoldDB" id="A0A5C5XKC1"/>
<accession>A0A5C5XKC1</accession>
<dbReference type="Proteomes" id="UP000316095">
    <property type="component" value="Unassembled WGS sequence"/>
</dbReference>
<comment type="caution">
    <text evidence="1">The sequence shown here is derived from an EMBL/GenBank/DDBJ whole genome shotgun (WGS) entry which is preliminary data.</text>
</comment>
<dbReference type="EMBL" id="SJPG01000001">
    <property type="protein sequence ID" value="TWT62871.1"/>
    <property type="molecule type" value="Genomic_DNA"/>
</dbReference>
<keyword evidence="2" id="KW-1185">Reference proteome</keyword>
<organism evidence="1 2">
    <name type="scientific">Rubinisphaera italica</name>
    <dbReference type="NCBI Taxonomy" id="2527969"/>
    <lineage>
        <taxon>Bacteria</taxon>
        <taxon>Pseudomonadati</taxon>
        <taxon>Planctomycetota</taxon>
        <taxon>Planctomycetia</taxon>
        <taxon>Planctomycetales</taxon>
        <taxon>Planctomycetaceae</taxon>
        <taxon>Rubinisphaera</taxon>
    </lineage>
</organism>
<evidence type="ECO:0000313" key="2">
    <source>
        <dbReference type="Proteomes" id="UP000316095"/>
    </source>
</evidence>
<reference evidence="1 2" key="1">
    <citation type="submission" date="2019-02" db="EMBL/GenBank/DDBJ databases">
        <title>Deep-cultivation of Planctomycetes and their phenomic and genomic characterization uncovers novel biology.</title>
        <authorList>
            <person name="Wiegand S."/>
            <person name="Jogler M."/>
            <person name="Boedeker C."/>
            <person name="Pinto D."/>
            <person name="Vollmers J."/>
            <person name="Rivas-Marin E."/>
            <person name="Kohn T."/>
            <person name="Peeters S.H."/>
            <person name="Heuer A."/>
            <person name="Rast P."/>
            <person name="Oberbeckmann S."/>
            <person name="Bunk B."/>
            <person name="Jeske O."/>
            <person name="Meyerdierks A."/>
            <person name="Storesund J.E."/>
            <person name="Kallscheuer N."/>
            <person name="Luecker S."/>
            <person name="Lage O.M."/>
            <person name="Pohl T."/>
            <person name="Merkel B.J."/>
            <person name="Hornburger P."/>
            <person name="Mueller R.-W."/>
            <person name="Bruemmer F."/>
            <person name="Labrenz M."/>
            <person name="Spormann A.M."/>
            <person name="Op Den Camp H."/>
            <person name="Overmann J."/>
            <person name="Amann R."/>
            <person name="Jetten M.S.M."/>
            <person name="Mascher T."/>
            <person name="Medema M.H."/>
            <person name="Devos D.P."/>
            <person name="Kaster A.-K."/>
            <person name="Ovreas L."/>
            <person name="Rohde M."/>
            <person name="Galperin M.Y."/>
            <person name="Jogler C."/>
        </authorList>
    </citation>
    <scope>NUCLEOTIDE SEQUENCE [LARGE SCALE GENOMIC DNA]</scope>
    <source>
        <strain evidence="1 2">Pan54</strain>
    </source>
</reference>
<proteinExistence type="predicted"/>
<sequence>MPARVIVKRYCKKGGVLHSIENSLFLPANTLADHWHIYHKYQTRQFFYWWDKNLRYDVKKHPRGFGQ</sequence>
<protein>
    <submittedName>
        <fullName evidence="1">Uncharacterized protein</fullName>
    </submittedName>
</protein>
<gene>
    <name evidence="1" type="ORF">Pan54_36170</name>
</gene>